<evidence type="ECO:0000256" key="1">
    <source>
        <dbReference type="SAM" id="MobiDB-lite"/>
    </source>
</evidence>
<feature type="compositionally biased region" description="Low complexity" evidence="1">
    <location>
        <begin position="108"/>
        <end position="119"/>
    </location>
</feature>
<comment type="caution">
    <text evidence="2">The sequence shown here is derived from an EMBL/GenBank/DDBJ whole genome shotgun (WGS) entry which is preliminary data.</text>
</comment>
<proteinExistence type="predicted"/>
<evidence type="ECO:0000313" key="2">
    <source>
        <dbReference type="EMBL" id="MDO7848515.1"/>
    </source>
</evidence>
<dbReference type="RefSeq" id="WP_305013192.1">
    <property type="nucleotide sequence ID" value="NZ_JAUQSX010000011.1"/>
</dbReference>
<gene>
    <name evidence="2" type="ORF">Q5H92_19265</name>
</gene>
<dbReference type="EMBL" id="JAUQSX010000011">
    <property type="protein sequence ID" value="MDO7848515.1"/>
    <property type="molecule type" value="Genomic_DNA"/>
</dbReference>
<accession>A0ABT9AF96</accession>
<name>A0ABT9AF96_9BACT</name>
<evidence type="ECO:0008006" key="4">
    <source>
        <dbReference type="Google" id="ProtNLM"/>
    </source>
</evidence>
<organism evidence="2 3">
    <name type="scientific">Hymenobacter mellowenesis</name>
    <dbReference type="NCBI Taxonomy" id="3063995"/>
    <lineage>
        <taxon>Bacteria</taxon>
        <taxon>Pseudomonadati</taxon>
        <taxon>Bacteroidota</taxon>
        <taxon>Cytophagia</taxon>
        <taxon>Cytophagales</taxon>
        <taxon>Hymenobacteraceae</taxon>
        <taxon>Hymenobacter</taxon>
    </lineage>
</organism>
<reference evidence="2" key="1">
    <citation type="submission" date="2023-07" db="EMBL/GenBank/DDBJ databases">
        <authorList>
            <person name="Kim M.K."/>
        </authorList>
    </citation>
    <scope>NUCLEOTIDE SEQUENCE</scope>
    <source>
        <strain evidence="2">M29</strain>
    </source>
</reference>
<evidence type="ECO:0000313" key="3">
    <source>
        <dbReference type="Proteomes" id="UP001167796"/>
    </source>
</evidence>
<sequence>MPPRKVRSDIKIGTLEKRLGLDKGAIRNPDGTDARSDKRLGKLRAEYQSMYGAPVRKNSAIIAAALSPKKTSSIKTNSPAKPAAKKATPAAPKAKASASKAKPKAPKKATAAKSTATKVVPKKSRKA</sequence>
<dbReference type="Proteomes" id="UP001167796">
    <property type="component" value="Unassembled WGS sequence"/>
</dbReference>
<feature type="region of interest" description="Disordered" evidence="1">
    <location>
        <begin position="66"/>
        <end position="127"/>
    </location>
</feature>
<protein>
    <recommendedName>
        <fullName evidence="4">Histone H1</fullName>
    </recommendedName>
</protein>
<keyword evidence="3" id="KW-1185">Reference proteome</keyword>
<feature type="compositionally biased region" description="Low complexity" evidence="1">
    <location>
        <begin position="75"/>
        <end position="100"/>
    </location>
</feature>